<evidence type="ECO:0000256" key="1">
    <source>
        <dbReference type="SAM" id="MobiDB-lite"/>
    </source>
</evidence>
<reference evidence="2 3" key="1">
    <citation type="submission" date="2020-08" db="EMBL/GenBank/DDBJ databases">
        <title>A Genomic Blueprint of the Chicken Gut Microbiome.</title>
        <authorList>
            <person name="Gilroy R."/>
            <person name="Ravi A."/>
            <person name="Getino M."/>
            <person name="Pursley I."/>
            <person name="Horton D.L."/>
            <person name="Alikhan N.-F."/>
            <person name="Baker D."/>
            <person name="Gharbi K."/>
            <person name="Hall N."/>
            <person name="Watson M."/>
            <person name="Adriaenssens E.M."/>
            <person name="Foster-Nyarko E."/>
            <person name="Jarju S."/>
            <person name="Secka A."/>
            <person name="Antonio M."/>
            <person name="Oren A."/>
            <person name="Chaudhuri R."/>
            <person name="La Ragione R.M."/>
            <person name="Hildebrand F."/>
            <person name="Pallen M.J."/>
        </authorList>
    </citation>
    <scope>NUCLEOTIDE SEQUENCE [LARGE SCALE GENOMIC DNA]</scope>
    <source>
        <strain evidence="2 3">Sa4CUA7</strain>
    </source>
</reference>
<comment type="caution">
    <text evidence="2">The sequence shown here is derived from an EMBL/GenBank/DDBJ whole genome shotgun (WGS) entry which is preliminary data.</text>
</comment>
<organism evidence="2 3">
    <name type="scientific">Microbacterium pullorum</name>
    <dbReference type="NCBI Taxonomy" id="2762236"/>
    <lineage>
        <taxon>Bacteria</taxon>
        <taxon>Bacillati</taxon>
        <taxon>Actinomycetota</taxon>
        <taxon>Actinomycetes</taxon>
        <taxon>Micrococcales</taxon>
        <taxon>Microbacteriaceae</taxon>
        <taxon>Microbacterium</taxon>
    </lineage>
</organism>
<proteinExistence type="predicted"/>
<name>A0ABR8RXY9_9MICO</name>
<sequence length="71" mass="7133">MTDNSDQGLPDGVINADPPGGWEGIDDVESGERNADAVGSPDLSGAPVDVGDVESPEPSRGADPDLGVEES</sequence>
<evidence type="ECO:0008006" key="4">
    <source>
        <dbReference type="Google" id="ProtNLM"/>
    </source>
</evidence>
<evidence type="ECO:0000313" key="3">
    <source>
        <dbReference type="Proteomes" id="UP000648352"/>
    </source>
</evidence>
<evidence type="ECO:0000313" key="2">
    <source>
        <dbReference type="EMBL" id="MBD7956060.1"/>
    </source>
</evidence>
<keyword evidence="3" id="KW-1185">Reference proteome</keyword>
<dbReference type="Proteomes" id="UP000648352">
    <property type="component" value="Unassembled WGS sequence"/>
</dbReference>
<protein>
    <recommendedName>
        <fullName evidence="4">Sugar ABC transporter ATPase</fullName>
    </recommendedName>
</protein>
<dbReference type="EMBL" id="JACSQP010000001">
    <property type="protein sequence ID" value="MBD7956060.1"/>
    <property type="molecule type" value="Genomic_DNA"/>
</dbReference>
<gene>
    <name evidence="2" type="ORF">H9651_00210</name>
</gene>
<accession>A0ABR8RXY9</accession>
<dbReference type="RefSeq" id="WP_191717096.1">
    <property type="nucleotide sequence ID" value="NZ_JACSQP010000001.1"/>
</dbReference>
<feature type="region of interest" description="Disordered" evidence="1">
    <location>
        <begin position="1"/>
        <end position="71"/>
    </location>
</feature>